<accession>A0A834T467</accession>
<proteinExistence type="predicted"/>
<dbReference type="AlphaFoldDB" id="A0A834T467"/>
<name>A0A834T467_9FABA</name>
<dbReference type="Proteomes" id="UP000634136">
    <property type="component" value="Unassembled WGS sequence"/>
</dbReference>
<evidence type="ECO:0000313" key="3">
    <source>
        <dbReference type="Proteomes" id="UP000634136"/>
    </source>
</evidence>
<keyword evidence="3" id="KW-1185">Reference proteome</keyword>
<dbReference type="EMBL" id="JAAIUW010000009">
    <property type="protein sequence ID" value="KAF7815424.1"/>
    <property type="molecule type" value="Genomic_DNA"/>
</dbReference>
<protein>
    <submittedName>
        <fullName evidence="2">Uncharacterized protein</fullName>
    </submittedName>
</protein>
<feature type="region of interest" description="Disordered" evidence="1">
    <location>
        <begin position="48"/>
        <end position="79"/>
    </location>
</feature>
<reference evidence="2" key="1">
    <citation type="submission" date="2020-09" db="EMBL/GenBank/DDBJ databases">
        <title>Genome-Enabled Discovery of Anthraquinone Biosynthesis in Senna tora.</title>
        <authorList>
            <person name="Kang S.-H."/>
            <person name="Pandey R.P."/>
            <person name="Lee C.-M."/>
            <person name="Sim J.-S."/>
            <person name="Jeong J.-T."/>
            <person name="Choi B.-S."/>
            <person name="Jung M."/>
            <person name="Ginzburg D."/>
            <person name="Zhao K."/>
            <person name="Won S.Y."/>
            <person name="Oh T.-J."/>
            <person name="Yu Y."/>
            <person name="Kim N.-H."/>
            <person name="Lee O.R."/>
            <person name="Lee T.-H."/>
            <person name="Bashyal P."/>
            <person name="Kim T.-S."/>
            <person name="Lee W.-H."/>
            <person name="Kawkins C."/>
            <person name="Kim C.-K."/>
            <person name="Kim J.S."/>
            <person name="Ahn B.O."/>
            <person name="Rhee S.Y."/>
            <person name="Sohng J.K."/>
        </authorList>
    </citation>
    <scope>NUCLEOTIDE SEQUENCE</scope>
    <source>
        <tissue evidence="2">Leaf</tissue>
    </source>
</reference>
<comment type="caution">
    <text evidence="2">The sequence shown here is derived from an EMBL/GenBank/DDBJ whole genome shotgun (WGS) entry which is preliminary data.</text>
</comment>
<organism evidence="2 3">
    <name type="scientific">Senna tora</name>
    <dbReference type="NCBI Taxonomy" id="362788"/>
    <lineage>
        <taxon>Eukaryota</taxon>
        <taxon>Viridiplantae</taxon>
        <taxon>Streptophyta</taxon>
        <taxon>Embryophyta</taxon>
        <taxon>Tracheophyta</taxon>
        <taxon>Spermatophyta</taxon>
        <taxon>Magnoliopsida</taxon>
        <taxon>eudicotyledons</taxon>
        <taxon>Gunneridae</taxon>
        <taxon>Pentapetalae</taxon>
        <taxon>rosids</taxon>
        <taxon>fabids</taxon>
        <taxon>Fabales</taxon>
        <taxon>Fabaceae</taxon>
        <taxon>Caesalpinioideae</taxon>
        <taxon>Cassia clade</taxon>
        <taxon>Senna</taxon>
    </lineage>
</organism>
<feature type="compositionally biased region" description="Polar residues" evidence="1">
    <location>
        <begin position="64"/>
        <end position="79"/>
    </location>
</feature>
<feature type="compositionally biased region" description="Basic and acidic residues" evidence="1">
    <location>
        <begin position="48"/>
        <end position="63"/>
    </location>
</feature>
<gene>
    <name evidence="2" type="ORF">G2W53_029393</name>
</gene>
<evidence type="ECO:0000313" key="2">
    <source>
        <dbReference type="EMBL" id="KAF7815424.1"/>
    </source>
</evidence>
<evidence type="ECO:0000256" key="1">
    <source>
        <dbReference type="SAM" id="MobiDB-lite"/>
    </source>
</evidence>
<sequence>MFTLILTDLHPKQEPVFGKFKLINDEVEKKVRKIQSLEKRVEIETLEKMKAKEDKRETSRTNDHGGQSSESPNKQAAASVSPNTFDLIWILRICWYMIFHVGNLSKQRRQVCDLLGASDNMATDLRFIGNLAFPNLNNDSLS</sequence>